<dbReference type="PANTHER" id="PTHR12899:SF3">
    <property type="entry name" value="LARGE RIBOSOMAL SUBUNIT PROTEIN UL18M"/>
    <property type="match status" value="1"/>
</dbReference>
<dbReference type="Proteomes" id="UP000268350">
    <property type="component" value="Unassembled WGS sequence"/>
</dbReference>
<evidence type="ECO:0000256" key="2">
    <source>
        <dbReference type="ARBA" id="ARBA00007116"/>
    </source>
</evidence>
<evidence type="ECO:0000256" key="1">
    <source>
        <dbReference type="ARBA" id="ARBA00004173"/>
    </source>
</evidence>
<evidence type="ECO:0000256" key="7">
    <source>
        <dbReference type="ARBA" id="ARBA00082661"/>
    </source>
</evidence>
<organism evidence="9 10">
    <name type="scientific">Drosophila guanche</name>
    <name type="common">Fruit fly</name>
    <dbReference type="NCBI Taxonomy" id="7266"/>
    <lineage>
        <taxon>Eukaryota</taxon>
        <taxon>Metazoa</taxon>
        <taxon>Ecdysozoa</taxon>
        <taxon>Arthropoda</taxon>
        <taxon>Hexapoda</taxon>
        <taxon>Insecta</taxon>
        <taxon>Pterygota</taxon>
        <taxon>Neoptera</taxon>
        <taxon>Endopterygota</taxon>
        <taxon>Diptera</taxon>
        <taxon>Brachycera</taxon>
        <taxon>Muscomorpha</taxon>
        <taxon>Ephydroidea</taxon>
        <taxon>Drosophilidae</taxon>
        <taxon>Drosophila</taxon>
        <taxon>Sophophora</taxon>
    </lineage>
</organism>
<dbReference type="Gene3D" id="3.30.420.80">
    <property type="entry name" value="Ribosomal protein S11"/>
    <property type="match status" value="1"/>
</dbReference>
<dbReference type="InterPro" id="IPR057268">
    <property type="entry name" value="Ribosomal_L18"/>
</dbReference>
<keyword evidence="5" id="KW-0687">Ribonucleoprotein</keyword>
<evidence type="ECO:0000256" key="6">
    <source>
        <dbReference type="ARBA" id="ARBA00069051"/>
    </source>
</evidence>
<evidence type="ECO:0000313" key="10">
    <source>
        <dbReference type="Proteomes" id="UP000268350"/>
    </source>
</evidence>
<proteinExistence type="inferred from homology"/>
<dbReference type="GO" id="GO:1990904">
    <property type="term" value="C:ribonucleoprotein complex"/>
    <property type="evidence" value="ECO:0007669"/>
    <property type="project" value="UniProtKB-KW"/>
</dbReference>
<dbReference type="GO" id="GO:0008097">
    <property type="term" value="F:5S rRNA binding"/>
    <property type="evidence" value="ECO:0007669"/>
    <property type="project" value="TreeGrafter"/>
</dbReference>
<reference evidence="10" key="1">
    <citation type="submission" date="2018-01" db="EMBL/GenBank/DDBJ databases">
        <authorList>
            <person name="Alioto T."/>
            <person name="Alioto T."/>
        </authorList>
    </citation>
    <scope>NUCLEOTIDE SEQUENCE [LARGE SCALE GENOMIC DNA]</scope>
</reference>
<dbReference type="GO" id="GO:0003735">
    <property type="term" value="F:structural constituent of ribosome"/>
    <property type="evidence" value="ECO:0007669"/>
    <property type="project" value="InterPro"/>
</dbReference>
<dbReference type="CDD" id="cd00432">
    <property type="entry name" value="Ribosomal_L18_L5e"/>
    <property type="match status" value="1"/>
</dbReference>
<comment type="subcellular location">
    <subcellularLocation>
        <location evidence="1">Mitochondrion</location>
    </subcellularLocation>
</comment>
<name>A0A3B0JGV7_DROGU</name>
<sequence>MSRSARPLTSARVLHKIKALTTPQSSEQFVVNRNPRNLERLRIAYKPSGYHLEKPGRSYWHTLEINTSGRHVSADVKHYENGTILSASTAEWAIKQQLYKTNDTSAFVNLGRVLAQRCLQSGITEMTCNVDAVAGSKLQKLLQTLQDNGVSFKEPTRLVNSQPWDAYRHEKPWEVSEQSIPATPAKAGATKSKQK</sequence>
<evidence type="ECO:0000256" key="8">
    <source>
        <dbReference type="SAM" id="MobiDB-lite"/>
    </source>
</evidence>
<keyword evidence="10" id="KW-1185">Reference proteome</keyword>
<dbReference type="SUPFAM" id="SSF53137">
    <property type="entry name" value="Translational machinery components"/>
    <property type="match status" value="1"/>
</dbReference>
<evidence type="ECO:0000256" key="5">
    <source>
        <dbReference type="ARBA" id="ARBA00023274"/>
    </source>
</evidence>
<dbReference type="FunFam" id="3.30.420.80:FF:000005">
    <property type="entry name" value="39S ribosomal protein L18, mitochondrial"/>
    <property type="match status" value="1"/>
</dbReference>
<dbReference type="OrthoDB" id="1932324at2759"/>
<dbReference type="OMA" id="TSEWAIK"/>
<dbReference type="InterPro" id="IPR005484">
    <property type="entry name" value="Ribosomal_uL18_bac/plant/anim"/>
</dbReference>
<keyword evidence="3 9" id="KW-0689">Ribosomal protein</keyword>
<dbReference type="AlphaFoldDB" id="A0A3B0JGV7"/>
<dbReference type="EMBL" id="OUUW01000001">
    <property type="protein sequence ID" value="SPP74600.1"/>
    <property type="molecule type" value="Genomic_DNA"/>
</dbReference>
<gene>
    <name evidence="9" type="ORF">DGUA_6G002252</name>
</gene>
<comment type="similarity">
    <text evidence="2">Belongs to the universal ribosomal protein uL18 family.</text>
</comment>
<evidence type="ECO:0000256" key="4">
    <source>
        <dbReference type="ARBA" id="ARBA00023128"/>
    </source>
</evidence>
<protein>
    <recommendedName>
        <fullName evidence="6">Large ribosomal subunit protein uL18m</fullName>
    </recommendedName>
    <alternativeName>
        <fullName evidence="7">39S ribosomal protein L18, mitochondrial</fullName>
    </alternativeName>
</protein>
<keyword evidence="4" id="KW-0496">Mitochondrion</keyword>
<dbReference type="GO" id="GO:0006412">
    <property type="term" value="P:translation"/>
    <property type="evidence" value="ECO:0007669"/>
    <property type="project" value="InterPro"/>
</dbReference>
<evidence type="ECO:0000256" key="3">
    <source>
        <dbReference type="ARBA" id="ARBA00022980"/>
    </source>
</evidence>
<dbReference type="STRING" id="7266.A0A3B0JGV7"/>
<dbReference type="GO" id="GO:0005743">
    <property type="term" value="C:mitochondrial inner membrane"/>
    <property type="evidence" value="ECO:0007669"/>
    <property type="project" value="UniProtKB-ARBA"/>
</dbReference>
<evidence type="ECO:0000313" key="9">
    <source>
        <dbReference type="EMBL" id="SPP74600.1"/>
    </source>
</evidence>
<feature type="region of interest" description="Disordered" evidence="8">
    <location>
        <begin position="172"/>
        <end position="195"/>
    </location>
</feature>
<dbReference type="InterPro" id="IPR036967">
    <property type="entry name" value="Ribosomal_uS11_sf"/>
</dbReference>
<dbReference type="PANTHER" id="PTHR12899">
    <property type="entry name" value="39S RIBOSOMAL PROTEIN L18, MITOCHONDRIAL"/>
    <property type="match status" value="1"/>
</dbReference>
<accession>A0A3B0JGV7</accession>
<dbReference type="GO" id="GO:0005840">
    <property type="term" value="C:ribosome"/>
    <property type="evidence" value="ECO:0007669"/>
    <property type="project" value="UniProtKB-KW"/>
</dbReference>